<dbReference type="RefSeq" id="WP_011081260.1">
    <property type="nucleotide sequence ID" value="NC_004460.2"/>
</dbReference>
<dbReference type="AlphaFoldDB" id="A0A3Q0KXR4"/>
<dbReference type="EMBL" id="AE016796">
    <property type="protein sequence ID" value="AAO07257.1"/>
    <property type="molecule type" value="Genomic_DNA"/>
</dbReference>
<proteinExistence type="predicted"/>
<name>A0A3Q0KXR4_VIBVU</name>
<reference evidence="1 2" key="3">
    <citation type="journal article" date="2011" name="Mol. Syst. Biol.">
        <title>Integrative genome-scale metabolic analysis of Vibrio vulnificus for drug targeting and discovery.</title>
        <authorList>
            <person name="Kim H.U."/>
            <person name="Kim S.Y."/>
            <person name="Jeong H."/>
            <person name="Kim T.Y."/>
            <person name="Kim J.J."/>
            <person name="Choy H.E."/>
            <person name="Yi K.Y."/>
            <person name="Rhee J.H."/>
            <person name="Lee S.Y."/>
        </authorList>
    </citation>
    <scope>NUCLEOTIDE SEQUENCE [LARGE SCALE GENOMIC DNA]</scope>
    <source>
        <strain evidence="1 2">CMCP6</strain>
    </source>
</reference>
<evidence type="ECO:0000313" key="1">
    <source>
        <dbReference type="EMBL" id="AAO07257.1"/>
    </source>
</evidence>
<protein>
    <submittedName>
        <fullName evidence="1">Mg-dependent DNase</fullName>
    </submittedName>
</protein>
<dbReference type="KEGG" id="vvu:VV2_0294"/>
<reference evidence="1 2" key="2">
    <citation type="journal article" date="2003" name="Infect. Immun.">
        <title>Characterization and pathogenic significance of Vibrio vulnificus antigens preferentially expressed in septicemic patients.</title>
        <authorList>
            <person name="Kim Y.R."/>
            <person name="Lee S.E."/>
            <person name="Kim C.M."/>
            <person name="Kim S.Y."/>
            <person name="Shin E.K."/>
            <person name="Shin D.H."/>
            <person name="Chung S.S."/>
            <person name="Choy H.E."/>
            <person name="Progulske-Fox A."/>
            <person name="Hillman J.D."/>
            <person name="Handfield M."/>
            <person name="Rhee J.H."/>
        </authorList>
    </citation>
    <scope>NUCLEOTIDE SEQUENCE [LARGE SCALE GENOMIC DNA]</scope>
    <source>
        <strain evidence="1 2">CMCP6</strain>
    </source>
</reference>
<reference evidence="2" key="1">
    <citation type="submission" date="2002-12" db="EMBL/GenBank/DDBJ databases">
        <title>Complete genome sequence of Vibrio vulnificus CMCP6.</title>
        <authorList>
            <person name="Rhee J.H."/>
            <person name="Kim S.Y."/>
            <person name="Chung S.S."/>
            <person name="Kim J.J."/>
            <person name="Moon Y.H."/>
            <person name="Jeong H."/>
            <person name="Choy H.E."/>
        </authorList>
    </citation>
    <scope>NUCLEOTIDE SEQUENCE [LARGE SCALE GENOMIC DNA]</scope>
    <source>
        <strain evidence="2">CMCP6</strain>
    </source>
</reference>
<accession>A0A3Q0KXR4</accession>
<organism evidence="1 2">
    <name type="scientific">Vibrio vulnificus (strain CMCP6)</name>
    <dbReference type="NCBI Taxonomy" id="216895"/>
    <lineage>
        <taxon>Bacteria</taxon>
        <taxon>Pseudomonadati</taxon>
        <taxon>Pseudomonadota</taxon>
        <taxon>Gammaproteobacteria</taxon>
        <taxon>Vibrionales</taxon>
        <taxon>Vibrionaceae</taxon>
        <taxon>Vibrio</taxon>
    </lineage>
</organism>
<gene>
    <name evidence="1" type="ordered locus">VV2_0294</name>
</gene>
<evidence type="ECO:0000313" key="2">
    <source>
        <dbReference type="Proteomes" id="UP000002275"/>
    </source>
</evidence>
<sequence length="123" mass="13345">MIQLAEPAGALERLKVAFRKCPQDFEALKGEVSAGNVSLYQIHGEGYDVTIAGEIVGDSYFLWGVSGVGVVKAMQELAPVVRRLGLNSISAETYFPALARLVKPLHTNEKQPSEEVTALTMRV</sequence>
<dbReference type="Proteomes" id="UP000002275">
    <property type="component" value="Chromosome II"/>
</dbReference>